<protein>
    <submittedName>
        <fullName evidence="2">Uncharacterized protein</fullName>
    </submittedName>
</protein>
<comment type="caution">
    <text evidence="2">The sequence shown here is derived from an EMBL/GenBank/DDBJ whole genome shotgun (WGS) entry which is preliminary data.</text>
</comment>
<keyword evidence="3" id="KW-1185">Reference proteome</keyword>
<evidence type="ECO:0000313" key="3">
    <source>
        <dbReference type="Proteomes" id="UP001187192"/>
    </source>
</evidence>
<gene>
    <name evidence="2" type="ORF">TIFTF001_024566</name>
</gene>
<feature type="compositionally biased region" description="Polar residues" evidence="1">
    <location>
        <begin position="61"/>
        <end position="71"/>
    </location>
</feature>
<evidence type="ECO:0000313" key="2">
    <source>
        <dbReference type="EMBL" id="GMN55448.1"/>
    </source>
</evidence>
<sequence length="116" mass="12249">MLVFGSPAEETEGGAPQRKVIVAEGSSQTEGSSLSEAKEEPSSESTIKGAWLPYRNGNGSGETNPLPSSDPKSVEALVVHDLDPQSVRLPLIVEILSKKALHLLNLSMPLSVISNN</sequence>
<reference evidence="2" key="1">
    <citation type="submission" date="2023-07" db="EMBL/GenBank/DDBJ databases">
        <title>draft genome sequence of fig (Ficus carica).</title>
        <authorList>
            <person name="Takahashi T."/>
            <person name="Nishimura K."/>
        </authorList>
    </citation>
    <scope>NUCLEOTIDE SEQUENCE</scope>
</reference>
<name>A0AA88DDE3_FICCA</name>
<proteinExistence type="predicted"/>
<dbReference type="AlphaFoldDB" id="A0AA88DDE3"/>
<dbReference type="Proteomes" id="UP001187192">
    <property type="component" value="Unassembled WGS sequence"/>
</dbReference>
<dbReference type="EMBL" id="BTGU01000057">
    <property type="protein sequence ID" value="GMN55448.1"/>
    <property type="molecule type" value="Genomic_DNA"/>
</dbReference>
<accession>A0AA88DDE3</accession>
<feature type="compositionally biased region" description="Polar residues" evidence="1">
    <location>
        <begin position="25"/>
        <end position="35"/>
    </location>
</feature>
<feature type="region of interest" description="Disordered" evidence="1">
    <location>
        <begin position="1"/>
        <end position="72"/>
    </location>
</feature>
<evidence type="ECO:0000256" key="1">
    <source>
        <dbReference type="SAM" id="MobiDB-lite"/>
    </source>
</evidence>
<organism evidence="2 3">
    <name type="scientific">Ficus carica</name>
    <name type="common">Common fig</name>
    <dbReference type="NCBI Taxonomy" id="3494"/>
    <lineage>
        <taxon>Eukaryota</taxon>
        <taxon>Viridiplantae</taxon>
        <taxon>Streptophyta</taxon>
        <taxon>Embryophyta</taxon>
        <taxon>Tracheophyta</taxon>
        <taxon>Spermatophyta</taxon>
        <taxon>Magnoliopsida</taxon>
        <taxon>eudicotyledons</taxon>
        <taxon>Gunneridae</taxon>
        <taxon>Pentapetalae</taxon>
        <taxon>rosids</taxon>
        <taxon>fabids</taxon>
        <taxon>Rosales</taxon>
        <taxon>Moraceae</taxon>
        <taxon>Ficeae</taxon>
        <taxon>Ficus</taxon>
    </lineage>
</organism>